<evidence type="ECO:0000313" key="8">
    <source>
        <dbReference type="Proteomes" id="UP000231567"/>
    </source>
</evidence>
<dbReference type="GO" id="GO:0003735">
    <property type="term" value="F:structural constituent of ribosome"/>
    <property type="evidence" value="ECO:0007669"/>
    <property type="project" value="InterPro"/>
</dbReference>
<evidence type="ECO:0000256" key="6">
    <source>
        <dbReference type="HAMAP-Rule" id="MF_01310"/>
    </source>
</evidence>
<dbReference type="GO" id="GO:1990904">
    <property type="term" value="C:ribonucleoprotein complex"/>
    <property type="evidence" value="ECO:0007669"/>
    <property type="project" value="UniProtKB-KW"/>
</dbReference>
<proteinExistence type="inferred from homology"/>
<dbReference type="InterPro" id="IPR019981">
    <property type="entry name" value="Ribosomal_uS11_bac-type"/>
</dbReference>
<keyword evidence="4 6" id="KW-0689">Ribosomal protein</keyword>
<evidence type="ECO:0000256" key="3">
    <source>
        <dbReference type="ARBA" id="ARBA00022884"/>
    </source>
</evidence>
<dbReference type="Proteomes" id="UP000231567">
    <property type="component" value="Unassembled WGS sequence"/>
</dbReference>
<dbReference type="FunFam" id="3.30.420.80:FF:000010">
    <property type="entry name" value="30S ribosomal protein S11"/>
    <property type="match status" value="1"/>
</dbReference>
<keyword evidence="5 6" id="KW-0687">Ribonucleoprotein</keyword>
<keyword evidence="3 6" id="KW-0694">RNA-binding</keyword>
<comment type="subunit">
    <text evidence="6">Part of the 30S ribosomal subunit. Interacts with proteins S7 and S18. Binds to IF-3.</text>
</comment>
<dbReference type="NCBIfam" id="TIGR03632">
    <property type="entry name" value="uS11_bact"/>
    <property type="match status" value="1"/>
</dbReference>
<dbReference type="Gene3D" id="3.30.420.80">
    <property type="entry name" value="Ribosomal protein S11"/>
    <property type="match status" value="1"/>
</dbReference>
<accession>A0A2G9YSF4</accession>
<evidence type="ECO:0000256" key="1">
    <source>
        <dbReference type="ARBA" id="ARBA00006194"/>
    </source>
</evidence>
<dbReference type="SUPFAM" id="SSF53137">
    <property type="entry name" value="Translational machinery components"/>
    <property type="match status" value="1"/>
</dbReference>
<organism evidence="7 8">
    <name type="scientific">Candidatus Nealsonbacteria bacterium CG23_combo_of_CG06-09_8_20_14_all_40_13</name>
    <dbReference type="NCBI Taxonomy" id="1974724"/>
    <lineage>
        <taxon>Bacteria</taxon>
        <taxon>Candidatus Nealsoniibacteriota</taxon>
    </lineage>
</organism>
<comment type="similarity">
    <text evidence="1 6">Belongs to the universal ribosomal protein uS11 family.</text>
</comment>
<comment type="caution">
    <text evidence="7">The sequence shown here is derived from an EMBL/GenBank/DDBJ whole genome shotgun (WGS) entry which is preliminary data.</text>
</comment>
<name>A0A2G9YSF4_9BACT</name>
<dbReference type="InterPro" id="IPR036967">
    <property type="entry name" value="Ribosomal_uS11_sf"/>
</dbReference>
<sequence length="129" mass="13803">MVFNKSSKKRKITKIVPEGKIYIYSSFNNTIVTITDLEGNVLSWASAGSLGFKGAQKSTPFASQQAASSALEKAKVYGLQKAAVFISGVGSGRESAVRVLPASGIKITKIRDVTPIPHNGPRAKKPRRV</sequence>
<dbReference type="InterPro" id="IPR001971">
    <property type="entry name" value="Ribosomal_uS11"/>
</dbReference>
<dbReference type="EMBL" id="PCRM01000026">
    <property type="protein sequence ID" value="PIP21643.1"/>
    <property type="molecule type" value="Genomic_DNA"/>
</dbReference>
<dbReference type="AlphaFoldDB" id="A0A2G9YSF4"/>
<dbReference type="HAMAP" id="MF_01310">
    <property type="entry name" value="Ribosomal_uS11"/>
    <property type="match status" value="1"/>
</dbReference>
<dbReference type="NCBIfam" id="NF003698">
    <property type="entry name" value="PRK05309.1"/>
    <property type="match status" value="1"/>
</dbReference>
<protein>
    <recommendedName>
        <fullName evidence="6">Small ribosomal subunit protein uS11</fullName>
    </recommendedName>
</protein>
<evidence type="ECO:0000256" key="5">
    <source>
        <dbReference type="ARBA" id="ARBA00023274"/>
    </source>
</evidence>
<dbReference type="Pfam" id="PF00411">
    <property type="entry name" value="Ribosomal_S11"/>
    <property type="match status" value="1"/>
</dbReference>
<dbReference type="PANTHER" id="PTHR11759">
    <property type="entry name" value="40S RIBOSOMAL PROTEIN S14/30S RIBOSOMAL PROTEIN S11"/>
    <property type="match status" value="1"/>
</dbReference>
<dbReference type="GO" id="GO:0006412">
    <property type="term" value="P:translation"/>
    <property type="evidence" value="ECO:0007669"/>
    <property type="project" value="UniProtKB-UniRule"/>
</dbReference>
<dbReference type="GO" id="GO:0019843">
    <property type="term" value="F:rRNA binding"/>
    <property type="evidence" value="ECO:0007669"/>
    <property type="project" value="UniProtKB-UniRule"/>
</dbReference>
<reference evidence="7 8" key="1">
    <citation type="submission" date="2017-09" db="EMBL/GenBank/DDBJ databases">
        <title>Depth-based differentiation of microbial function through sediment-hosted aquifers and enrichment of novel symbionts in the deep terrestrial subsurface.</title>
        <authorList>
            <person name="Probst A.J."/>
            <person name="Ladd B."/>
            <person name="Jarett J.K."/>
            <person name="Geller-Mcgrath D.E."/>
            <person name="Sieber C.M."/>
            <person name="Emerson J.B."/>
            <person name="Anantharaman K."/>
            <person name="Thomas B.C."/>
            <person name="Malmstrom R."/>
            <person name="Stieglmeier M."/>
            <person name="Klingl A."/>
            <person name="Woyke T."/>
            <person name="Ryan C.M."/>
            <person name="Banfield J.F."/>
        </authorList>
    </citation>
    <scope>NUCLEOTIDE SEQUENCE [LARGE SCALE GENOMIC DNA]</scope>
    <source>
        <strain evidence="7">CG23_combo_of_CG06-09_8_20_14_all_40_13</strain>
    </source>
</reference>
<keyword evidence="2 6" id="KW-0699">rRNA-binding</keyword>
<evidence type="ECO:0000256" key="4">
    <source>
        <dbReference type="ARBA" id="ARBA00022980"/>
    </source>
</evidence>
<gene>
    <name evidence="6" type="primary">rpsK</name>
    <name evidence="7" type="ORF">COX39_01820</name>
</gene>
<evidence type="ECO:0000256" key="2">
    <source>
        <dbReference type="ARBA" id="ARBA00022730"/>
    </source>
</evidence>
<comment type="function">
    <text evidence="6">Located on the platform of the 30S subunit, it bridges several disparate RNA helices of the 16S rRNA. Forms part of the Shine-Dalgarno cleft in the 70S ribosome.</text>
</comment>
<dbReference type="PIRSF" id="PIRSF002131">
    <property type="entry name" value="Ribosomal_S11"/>
    <property type="match status" value="1"/>
</dbReference>
<dbReference type="GO" id="GO:0005840">
    <property type="term" value="C:ribosome"/>
    <property type="evidence" value="ECO:0007669"/>
    <property type="project" value="UniProtKB-KW"/>
</dbReference>
<evidence type="ECO:0000313" key="7">
    <source>
        <dbReference type="EMBL" id="PIP21643.1"/>
    </source>
</evidence>